<evidence type="ECO:0000259" key="4">
    <source>
        <dbReference type="Pfam" id="PF08164"/>
    </source>
</evidence>
<feature type="region of interest" description="Disordered" evidence="3">
    <location>
        <begin position="378"/>
        <end position="409"/>
    </location>
</feature>
<dbReference type="AlphaFoldDB" id="A0A9W7ZS22"/>
<evidence type="ECO:0000313" key="6">
    <source>
        <dbReference type="EMBL" id="KAJ1909041.1"/>
    </source>
</evidence>
<dbReference type="EMBL" id="JANBPT010001276">
    <property type="protein sequence ID" value="KAJ1909041.1"/>
    <property type="molecule type" value="Genomic_DNA"/>
</dbReference>
<feature type="region of interest" description="Disordered" evidence="3">
    <location>
        <begin position="618"/>
        <end position="696"/>
    </location>
</feature>
<evidence type="ECO:0000256" key="3">
    <source>
        <dbReference type="SAM" id="MobiDB-lite"/>
    </source>
</evidence>
<dbReference type="GO" id="GO:0005730">
    <property type="term" value="C:nucleolus"/>
    <property type="evidence" value="ECO:0007669"/>
    <property type="project" value="TreeGrafter"/>
</dbReference>
<feature type="domain" description="Apoptosis-antagonizing transcription factor C-terminal" evidence="4">
    <location>
        <begin position="524"/>
        <end position="615"/>
    </location>
</feature>
<accession>A0A9W7ZS22</accession>
<feature type="compositionally biased region" description="Acidic residues" evidence="3">
    <location>
        <begin position="130"/>
        <end position="157"/>
    </location>
</feature>
<reference evidence="6" key="1">
    <citation type="submission" date="2022-07" db="EMBL/GenBank/DDBJ databases">
        <title>Phylogenomic reconstructions and comparative analyses of Kickxellomycotina fungi.</title>
        <authorList>
            <person name="Reynolds N.K."/>
            <person name="Stajich J.E."/>
            <person name="Barry K."/>
            <person name="Grigoriev I.V."/>
            <person name="Crous P."/>
            <person name="Smith M.E."/>
        </authorList>
    </citation>
    <scope>NUCLEOTIDE SEQUENCE</scope>
    <source>
        <strain evidence="6">RSA 861</strain>
    </source>
</reference>
<evidence type="ECO:0000259" key="5">
    <source>
        <dbReference type="Pfam" id="PF13339"/>
    </source>
</evidence>
<keyword evidence="7" id="KW-1185">Reference proteome</keyword>
<feature type="compositionally biased region" description="Basic residues" evidence="3">
    <location>
        <begin position="1"/>
        <end position="10"/>
    </location>
</feature>
<dbReference type="OrthoDB" id="5783963at2759"/>
<feature type="compositionally biased region" description="Acidic residues" evidence="3">
    <location>
        <begin position="389"/>
        <end position="407"/>
    </location>
</feature>
<dbReference type="InterPro" id="IPR012617">
    <property type="entry name" value="AATF_C"/>
</dbReference>
<feature type="region of interest" description="Disordered" evidence="3">
    <location>
        <begin position="485"/>
        <end position="511"/>
    </location>
</feature>
<feature type="compositionally biased region" description="Low complexity" evidence="3">
    <location>
        <begin position="630"/>
        <end position="639"/>
    </location>
</feature>
<dbReference type="PANTHER" id="PTHR15565">
    <property type="entry name" value="AATF PROTEIN APOPTOSIS ANTAGONIZING TRANSCRIPTION FACTOR"/>
    <property type="match status" value="1"/>
</dbReference>
<dbReference type="InterPro" id="IPR025160">
    <property type="entry name" value="AATF"/>
</dbReference>
<feature type="compositionally biased region" description="Low complexity" evidence="3">
    <location>
        <begin position="38"/>
        <end position="54"/>
    </location>
</feature>
<evidence type="ECO:0000256" key="2">
    <source>
        <dbReference type="ARBA" id="ARBA00013850"/>
    </source>
</evidence>
<organism evidence="6 7">
    <name type="scientific">Tieghemiomyces parasiticus</name>
    <dbReference type="NCBI Taxonomy" id="78921"/>
    <lineage>
        <taxon>Eukaryota</taxon>
        <taxon>Fungi</taxon>
        <taxon>Fungi incertae sedis</taxon>
        <taxon>Zoopagomycota</taxon>
        <taxon>Kickxellomycotina</taxon>
        <taxon>Dimargaritomycetes</taxon>
        <taxon>Dimargaritales</taxon>
        <taxon>Dimargaritaceae</taxon>
        <taxon>Tieghemiomyces</taxon>
    </lineage>
</organism>
<dbReference type="Pfam" id="PF08164">
    <property type="entry name" value="TRAUB"/>
    <property type="match status" value="1"/>
</dbReference>
<comment type="caution">
    <text evidence="6">The sequence shown here is derived from an EMBL/GenBank/DDBJ whole genome shotgun (WGS) entry which is preliminary data.</text>
</comment>
<gene>
    <name evidence="6" type="primary">BFR2_2</name>
    <name evidence="6" type="ORF">IWQ60_011391</name>
</gene>
<feature type="compositionally biased region" description="Acidic residues" evidence="3">
    <location>
        <begin position="674"/>
        <end position="684"/>
    </location>
</feature>
<dbReference type="GO" id="GO:0000462">
    <property type="term" value="P:maturation of SSU-rRNA from tricistronic rRNA transcript (SSU-rRNA, 5.8S rRNA, LSU-rRNA)"/>
    <property type="evidence" value="ECO:0007669"/>
    <property type="project" value="TreeGrafter"/>
</dbReference>
<feature type="compositionally biased region" description="Acidic residues" evidence="3">
    <location>
        <begin position="192"/>
        <end position="220"/>
    </location>
</feature>
<protein>
    <recommendedName>
        <fullName evidence="2">Protein BFR2</fullName>
    </recommendedName>
</protein>
<name>A0A9W7ZS22_9FUNG</name>
<evidence type="ECO:0000256" key="1">
    <source>
        <dbReference type="ARBA" id="ARBA00008966"/>
    </source>
</evidence>
<comment type="similarity">
    <text evidence="1">Belongs to the AATF family.</text>
</comment>
<feature type="compositionally biased region" description="Basic residues" evidence="3">
    <location>
        <begin position="64"/>
        <end position="73"/>
    </location>
</feature>
<sequence>MPPKKSKNSLKGHLASMFDPTPEVKDYDPEDFERAAPENNSDQDSMSSDSGSESEMQHDTGRSHYVKVGKSKLRGMENLTLNDPKYVGKAVSRKSLFEDSDAEDLDALGVPSSDSDDDSDSDNAASAFDLPDDSSSEGESPEGEADSDEDVYEDTDDELRGDLAHSSAATGGLDSDSDADEEFLKQYQIDGMDADSADDDSSDNDDDASGSDENTSDDNPEVSRKAHSRRSTRKTDTSDDEEQPEKDGADRSTRQTKLQRQMAAIESEEKSMLERLAREAQGDVHKGRAVVRQIKVWNALLDSRIRIQKALTLANCLPRPADFALVEDFTNNPVSASLLKDARRKVGDLVQDLLALRSEFWELHREIDIPATSLPLKRKRGAASGGSDSESERESDDDDESELEEDGVSGGPLDWSVLDHFHQAFVPFRDETLDKWGAKVQAASGVALHKKLRAFNQSAVHQAQQTLADRERLVERTQVKRTAYPPLVPHIGGTTDSDDPAADSVGGSSSNSRDVHIFDDHDFYQSLLRELIESRTGGGGDGAGDPTSLAKRWATLKEQQAAQDRERRNKVVDTKASKGRRLRYNVHEKLLNFMVPTPNFGWHAEMIDELYSTLLGQDRTARENSHQSATEKTGSTTEGSSDDDESDGERRAQREVERLQRREESAGAQAAPEAESEQESDSDEVVISTDGLKIFG</sequence>
<feature type="compositionally biased region" description="Basic and acidic residues" evidence="3">
    <location>
        <begin position="648"/>
        <end position="665"/>
    </location>
</feature>
<dbReference type="PANTHER" id="PTHR15565:SF0">
    <property type="entry name" value="PROTEIN AATF"/>
    <property type="match status" value="1"/>
</dbReference>
<proteinExistence type="inferred from homology"/>
<feature type="compositionally biased region" description="Basic and acidic residues" evidence="3">
    <location>
        <begin position="22"/>
        <end position="36"/>
    </location>
</feature>
<dbReference type="Proteomes" id="UP001150569">
    <property type="component" value="Unassembled WGS sequence"/>
</dbReference>
<feature type="domain" description="AATF leucine zipper-containing" evidence="5">
    <location>
        <begin position="283"/>
        <end position="439"/>
    </location>
</feature>
<dbReference type="Pfam" id="PF13339">
    <property type="entry name" value="AATF-Che1"/>
    <property type="match status" value="1"/>
</dbReference>
<evidence type="ECO:0000313" key="7">
    <source>
        <dbReference type="Proteomes" id="UP001150569"/>
    </source>
</evidence>
<feature type="region of interest" description="Disordered" evidence="3">
    <location>
        <begin position="1"/>
        <end position="263"/>
    </location>
</feature>
<dbReference type="InterPro" id="IPR039223">
    <property type="entry name" value="AATF/Bfr2"/>
</dbReference>